<accession>A0AAN8K0P2</accession>
<dbReference type="InterPro" id="IPR035808">
    <property type="entry name" value="Ribosomal_uL30_euk_arc"/>
</dbReference>
<evidence type="ECO:0000313" key="9">
    <source>
        <dbReference type="EMBL" id="KAK6186775.1"/>
    </source>
</evidence>
<evidence type="ECO:0000256" key="6">
    <source>
        <dbReference type="SAM" id="MobiDB-lite"/>
    </source>
</evidence>
<dbReference type="InterPro" id="IPR005998">
    <property type="entry name" value="Ribosomal_uL30_euk"/>
</dbReference>
<evidence type="ECO:0000259" key="8">
    <source>
        <dbReference type="Pfam" id="PF08079"/>
    </source>
</evidence>
<comment type="caution">
    <text evidence="9">The sequence shown here is derived from an EMBL/GenBank/DDBJ whole genome shotgun (WGS) entry which is preliminary data.</text>
</comment>
<evidence type="ECO:0000256" key="4">
    <source>
        <dbReference type="ARBA" id="ARBA00040575"/>
    </source>
</evidence>
<dbReference type="Proteomes" id="UP001347796">
    <property type="component" value="Unassembled WGS sequence"/>
</dbReference>
<dbReference type="InterPro" id="IPR012988">
    <property type="entry name" value="Ribosomal_uL30_N_euk"/>
</dbReference>
<dbReference type="NCBIfam" id="TIGR01310">
    <property type="entry name" value="uL30_euk"/>
    <property type="match status" value="1"/>
</dbReference>
<feature type="region of interest" description="Disordered" evidence="6">
    <location>
        <begin position="1"/>
        <end position="24"/>
    </location>
</feature>
<evidence type="ECO:0000256" key="3">
    <source>
        <dbReference type="ARBA" id="ARBA00023274"/>
    </source>
</evidence>
<dbReference type="PANTHER" id="PTHR11524">
    <property type="entry name" value="60S RIBOSOMAL PROTEIN L7"/>
    <property type="match status" value="1"/>
</dbReference>
<feature type="domain" description="Large ribosomal subunit protein uL30 N-terminal eukaryotes" evidence="8">
    <location>
        <begin position="10"/>
        <end position="81"/>
    </location>
</feature>
<feature type="domain" description="Large ribosomal subunit protein uL30-like ferredoxin-like fold" evidence="7">
    <location>
        <begin position="86"/>
        <end position="136"/>
    </location>
</feature>
<evidence type="ECO:0000256" key="1">
    <source>
        <dbReference type="ARBA" id="ARBA00007594"/>
    </source>
</evidence>
<name>A0AAN8K0P2_PATCE</name>
<dbReference type="InterPro" id="IPR039699">
    <property type="entry name" value="Ribosomal_uL30"/>
</dbReference>
<evidence type="ECO:0000256" key="5">
    <source>
        <dbReference type="ARBA" id="ARBA00041271"/>
    </source>
</evidence>
<dbReference type="FunFam" id="3.30.1390.20:FF:000002">
    <property type="entry name" value="60S ribosomal protein L7"/>
    <property type="match status" value="1"/>
</dbReference>
<dbReference type="Pfam" id="PF00327">
    <property type="entry name" value="Ribosomal_L30"/>
    <property type="match status" value="1"/>
</dbReference>
<reference evidence="9 10" key="1">
    <citation type="submission" date="2024-01" db="EMBL/GenBank/DDBJ databases">
        <title>The genome of the rayed Mediterranean limpet Patella caerulea (Linnaeus, 1758).</title>
        <authorList>
            <person name="Anh-Thu Weber A."/>
            <person name="Halstead-Nussloch G."/>
        </authorList>
    </citation>
    <scope>NUCLEOTIDE SEQUENCE [LARGE SCALE GENOMIC DNA]</scope>
    <source>
        <strain evidence="9">AATW-2023a</strain>
        <tissue evidence="9">Whole specimen</tissue>
    </source>
</reference>
<dbReference type="GO" id="GO:0003735">
    <property type="term" value="F:structural constituent of ribosome"/>
    <property type="evidence" value="ECO:0007669"/>
    <property type="project" value="TreeGrafter"/>
</dbReference>
<evidence type="ECO:0000313" key="10">
    <source>
        <dbReference type="Proteomes" id="UP001347796"/>
    </source>
</evidence>
<dbReference type="GO" id="GO:0022625">
    <property type="term" value="C:cytosolic large ribosomal subunit"/>
    <property type="evidence" value="ECO:0007669"/>
    <property type="project" value="TreeGrafter"/>
</dbReference>
<dbReference type="PROSITE" id="PS00634">
    <property type="entry name" value="RIBOSOMAL_L30"/>
    <property type="match status" value="1"/>
</dbReference>
<evidence type="ECO:0000259" key="7">
    <source>
        <dbReference type="Pfam" id="PF00327"/>
    </source>
</evidence>
<dbReference type="FunFam" id="3.30.1390.20:FF:000003">
    <property type="entry name" value="60S ribosomal protein L7"/>
    <property type="match status" value="1"/>
</dbReference>
<keyword evidence="10" id="KW-1185">Reference proteome</keyword>
<keyword evidence="3" id="KW-0687">Ribonucleoprotein</keyword>
<comment type="similarity">
    <text evidence="1">Belongs to the universal ribosomal protein uL30 family.</text>
</comment>
<dbReference type="Pfam" id="PF08079">
    <property type="entry name" value="Ribosomal_L30_N"/>
    <property type="match status" value="1"/>
</dbReference>
<dbReference type="SUPFAM" id="SSF55129">
    <property type="entry name" value="Ribosomal protein L30p/L7e"/>
    <property type="match status" value="1"/>
</dbReference>
<dbReference type="CDD" id="cd01657">
    <property type="entry name" value="Ribosomal_L7_archeal_euk"/>
    <property type="match status" value="1"/>
</dbReference>
<proteinExistence type="inferred from homology"/>
<sequence>MTATTKKPQVPESLLKRRKEHKVHRERVKAKALTQRKVRKQKRKLIFKRAQAYVKEYRTMEKQARGLIKVAAKHDNFYVPAEPKIVFVMRIRGINNIHPRPRKIMQLLRLRQINNGIFLRLNKATSNMLKLAEPYITWGTPNLKTVRDLIYKRGFAKIKGSRIPLTDNALIENILGKYNILCVEDLIHEIYTCGPRFREVSNFLWPFKLSNPTGGWRKKLNHYNDGGDYGNREEDLNKLLRKMI</sequence>
<dbReference type="GO" id="GO:0000463">
    <property type="term" value="P:maturation of LSU-rRNA from tricistronic rRNA transcript (SSU-rRNA, 5.8S rRNA, LSU-rRNA)"/>
    <property type="evidence" value="ECO:0007669"/>
    <property type="project" value="TreeGrafter"/>
</dbReference>
<dbReference type="InterPro" id="IPR018038">
    <property type="entry name" value="Ribosomal_uL30_CS"/>
</dbReference>
<dbReference type="InterPro" id="IPR036919">
    <property type="entry name" value="Ribo_uL30_ferredoxin-like_sf"/>
</dbReference>
<evidence type="ECO:0000256" key="2">
    <source>
        <dbReference type="ARBA" id="ARBA00022980"/>
    </source>
</evidence>
<organism evidence="9 10">
    <name type="scientific">Patella caerulea</name>
    <name type="common">Rayed Mediterranean limpet</name>
    <dbReference type="NCBI Taxonomy" id="87958"/>
    <lineage>
        <taxon>Eukaryota</taxon>
        <taxon>Metazoa</taxon>
        <taxon>Spiralia</taxon>
        <taxon>Lophotrochozoa</taxon>
        <taxon>Mollusca</taxon>
        <taxon>Gastropoda</taxon>
        <taxon>Patellogastropoda</taxon>
        <taxon>Patelloidea</taxon>
        <taxon>Patellidae</taxon>
        <taxon>Patella</taxon>
    </lineage>
</organism>
<dbReference type="Gene3D" id="3.30.1390.20">
    <property type="entry name" value="Ribosomal protein L30, ferredoxin-like fold domain"/>
    <property type="match status" value="2"/>
</dbReference>
<protein>
    <recommendedName>
        <fullName evidence="4">Large ribosomal subunit protein uL30</fullName>
    </recommendedName>
    <alternativeName>
        <fullName evidence="5">60S ribosomal protein L7</fullName>
    </alternativeName>
</protein>
<dbReference type="EMBL" id="JAZGQO010000005">
    <property type="protein sequence ID" value="KAK6186775.1"/>
    <property type="molecule type" value="Genomic_DNA"/>
</dbReference>
<dbReference type="AlphaFoldDB" id="A0AAN8K0P2"/>
<keyword evidence="2" id="KW-0689">Ribosomal protein</keyword>
<dbReference type="PANTHER" id="PTHR11524:SF16">
    <property type="entry name" value="LARGE RIBOSOMAL SUBUNIT PROTEIN UL30"/>
    <property type="match status" value="1"/>
</dbReference>
<dbReference type="InterPro" id="IPR016082">
    <property type="entry name" value="Ribosomal_uL30_ferredoxin-like"/>
</dbReference>
<gene>
    <name evidence="9" type="ORF">SNE40_006051</name>
</gene>
<dbReference type="GO" id="GO:0003723">
    <property type="term" value="F:RNA binding"/>
    <property type="evidence" value="ECO:0007669"/>
    <property type="project" value="InterPro"/>
</dbReference>